<reference evidence="1 2" key="1">
    <citation type="journal article" date="2018" name="Front. Plant Sci.">
        <title>Red Clover (Trifolium pratense) and Zigzag Clover (T. medium) - A Picture of Genomic Similarities and Differences.</title>
        <authorList>
            <person name="Dluhosova J."/>
            <person name="Istvanek J."/>
            <person name="Nedelnik J."/>
            <person name="Repkova J."/>
        </authorList>
    </citation>
    <scope>NUCLEOTIDE SEQUENCE [LARGE SCALE GENOMIC DNA]</scope>
    <source>
        <strain evidence="2">cv. 10/8</strain>
        <tissue evidence="1">Leaf</tissue>
    </source>
</reference>
<keyword evidence="2" id="KW-1185">Reference proteome</keyword>
<protein>
    <submittedName>
        <fullName evidence="1">Uncharacterized protein</fullName>
    </submittedName>
</protein>
<comment type="caution">
    <text evidence="1">The sequence shown here is derived from an EMBL/GenBank/DDBJ whole genome shotgun (WGS) entry which is preliminary data.</text>
</comment>
<feature type="non-terminal residue" evidence="1">
    <location>
        <position position="54"/>
    </location>
</feature>
<accession>A0A392W4R5</accession>
<sequence length="54" mass="6050">MLLRARHLCCARRNQQKLPEAAGTHRAPRQPLLRCVPTPAGSPGFSLTSCYRDF</sequence>
<evidence type="ECO:0000313" key="1">
    <source>
        <dbReference type="EMBL" id="MCI93650.1"/>
    </source>
</evidence>
<organism evidence="1 2">
    <name type="scientific">Trifolium medium</name>
    <dbReference type="NCBI Taxonomy" id="97028"/>
    <lineage>
        <taxon>Eukaryota</taxon>
        <taxon>Viridiplantae</taxon>
        <taxon>Streptophyta</taxon>
        <taxon>Embryophyta</taxon>
        <taxon>Tracheophyta</taxon>
        <taxon>Spermatophyta</taxon>
        <taxon>Magnoliopsida</taxon>
        <taxon>eudicotyledons</taxon>
        <taxon>Gunneridae</taxon>
        <taxon>Pentapetalae</taxon>
        <taxon>rosids</taxon>
        <taxon>fabids</taxon>
        <taxon>Fabales</taxon>
        <taxon>Fabaceae</taxon>
        <taxon>Papilionoideae</taxon>
        <taxon>50 kb inversion clade</taxon>
        <taxon>NPAAA clade</taxon>
        <taxon>Hologalegina</taxon>
        <taxon>IRL clade</taxon>
        <taxon>Trifolieae</taxon>
        <taxon>Trifolium</taxon>
    </lineage>
</organism>
<dbReference type="EMBL" id="LXQA011334682">
    <property type="protein sequence ID" value="MCI93650.1"/>
    <property type="molecule type" value="Genomic_DNA"/>
</dbReference>
<name>A0A392W4R5_9FABA</name>
<proteinExistence type="predicted"/>
<dbReference type="Proteomes" id="UP000265520">
    <property type="component" value="Unassembled WGS sequence"/>
</dbReference>
<evidence type="ECO:0000313" key="2">
    <source>
        <dbReference type="Proteomes" id="UP000265520"/>
    </source>
</evidence>
<dbReference type="AlphaFoldDB" id="A0A392W4R5"/>